<name>A0A7W5XWX6_9BACT</name>
<sequence length="221" mass="25139">MLHSLRTALLAALFCLETSAFSQREAVIGIAPDYSSYATLISQQDTSLVFVTDQRDTISLTILKKPWKMMSRIGTLRPGDRYALIVQADALPGVVYSYVNLTQLQQRWISLTDGNTLVFSPGGGLCGSASVSLDNYRIDNFFGTIFVKFHYFYPTGRGTYGIEESETLLEVKELTDTTLDVVLKLSYLYKSKLDDWHMKYRCQTPEERKNELLKRYGVRKQ</sequence>
<evidence type="ECO:0008006" key="4">
    <source>
        <dbReference type="Google" id="ProtNLM"/>
    </source>
</evidence>
<dbReference type="RefSeq" id="WP_183693603.1">
    <property type="nucleotide sequence ID" value="NZ_JACICA010000001.1"/>
</dbReference>
<dbReference type="Proteomes" id="UP000541425">
    <property type="component" value="Unassembled WGS sequence"/>
</dbReference>
<protein>
    <recommendedName>
        <fullName evidence="4">DUF4468 domain-containing protein</fullName>
    </recommendedName>
</protein>
<feature type="chain" id="PRO_5030646356" description="DUF4468 domain-containing protein" evidence="1">
    <location>
        <begin position="23"/>
        <end position="221"/>
    </location>
</feature>
<comment type="caution">
    <text evidence="2">The sequence shown here is derived from an EMBL/GenBank/DDBJ whole genome shotgun (WGS) entry which is preliminary data.</text>
</comment>
<dbReference type="EMBL" id="JACICA010000001">
    <property type="protein sequence ID" value="MBB3701693.1"/>
    <property type="molecule type" value="Genomic_DNA"/>
</dbReference>
<evidence type="ECO:0000313" key="2">
    <source>
        <dbReference type="EMBL" id="MBB3701693.1"/>
    </source>
</evidence>
<reference evidence="2 3" key="1">
    <citation type="submission" date="2020-08" db="EMBL/GenBank/DDBJ databases">
        <title>Genomic Encyclopedia of Type Strains, Phase IV (KMG-IV): sequencing the most valuable type-strain genomes for metagenomic binning, comparative biology and taxonomic classification.</title>
        <authorList>
            <person name="Goeker M."/>
        </authorList>
    </citation>
    <scope>NUCLEOTIDE SEQUENCE [LARGE SCALE GENOMIC DNA]</scope>
    <source>
        <strain evidence="2 3">DSM 22548</strain>
    </source>
</reference>
<gene>
    <name evidence="2" type="ORF">FHS60_000135</name>
</gene>
<evidence type="ECO:0000256" key="1">
    <source>
        <dbReference type="SAM" id="SignalP"/>
    </source>
</evidence>
<feature type="signal peptide" evidence="1">
    <location>
        <begin position="1"/>
        <end position="22"/>
    </location>
</feature>
<proteinExistence type="predicted"/>
<dbReference type="AlphaFoldDB" id="A0A7W5XWX6"/>
<accession>A0A7W5XWX6</accession>
<organism evidence="2 3">
    <name type="scientific">Alloprevotella rava</name>
    <dbReference type="NCBI Taxonomy" id="671218"/>
    <lineage>
        <taxon>Bacteria</taxon>
        <taxon>Pseudomonadati</taxon>
        <taxon>Bacteroidota</taxon>
        <taxon>Bacteroidia</taxon>
        <taxon>Bacteroidales</taxon>
        <taxon>Prevotellaceae</taxon>
        <taxon>Alloprevotella</taxon>
    </lineage>
</organism>
<evidence type="ECO:0000313" key="3">
    <source>
        <dbReference type="Proteomes" id="UP000541425"/>
    </source>
</evidence>
<keyword evidence="1" id="KW-0732">Signal</keyword>